<feature type="transmembrane region" description="Helical" evidence="5">
    <location>
        <begin position="150"/>
        <end position="168"/>
    </location>
</feature>
<evidence type="ECO:0000313" key="6">
    <source>
        <dbReference type="EMBL" id="MFD2550422.1"/>
    </source>
</evidence>
<feature type="transmembrane region" description="Helical" evidence="5">
    <location>
        <begin position="16"/>
        <end position="36"/>
    </location>
</feature>
<dbReference type="InterPro" id="IPR004710">
    <property type="entry name" value="Bilac:Na_transpt"/>
</dbReference>
<dbReference type="PANTHER" id="PTHR10361:SF28">
    <property type="entry name" value="P3 PROTEIN-RELATED"/>
    <property type="match status" value="1"/>
</dbReference>
<dbReference type="Proteomes" id="UP001597472">
    <property type="component" value="Unassembled WGS sequence"/>
</dbReference>
<evidence type="ECO:0000256" key="5">
    <source>
        <dbReference type="SAM" id="Phobius"/>
    </source>
</evidence>
<gene>
    <name evidence="6" type="ORF">ACFSQP_01210</name>
</gene>
<accession>A0ABW5KS67</accession>
<dbReference type="Gene3D" id="1.20.1530.20">
    <property type="match status" value="1"/>
</dbReference>
<dbReference type="Pfam" id="PF01758">
    <property type="entry name" value="SBF"/>
    <property type="match status" value="1"/>
</dbReference>
<keyword evidence="4 5" id="KW-0472">Membrane</keyword>
<organism evidence="6 7">
    <name type="scientific">Bizionia sediminis</name>
    <dbReference type="NCBI Taxonomy" id="1737064"/>
    <lineage>
        <taxon>Bacteria</taxon>
        <taxon>Pseudomonadati</taxon>
        <taxon>Bacteroidota</taxon>
        <taxon>Flavobacteriia</taxon>
        <taxon>Flavobacteriales</taxon>
        <taxon>Flavobacteriaceae</taxon>
        <taxon>Bizionia</taxon>
    </lineage>
</organism>
<comment type="subcellular location">
    <subcellularLocation>
        <location evidence="1">Membrane</location>
        <topology evidence="1">Multi-pass membrane protein</topology>
    </subcellularLocation>
</comment>
<feature type="transmembrane region" description="Helical" evidence="5">
    <location>
        <begin position="108"/>
        <end position="130"/>
    </location>
</feature>
<dbReference type="InterPro" id="IPR038770">
    <property type="entry name" value="Na+/solute_symporter_sf"/>
</dbReference>
<reference evidence="7" key="1">
    <citation type="journal article" date="2019" name="Int. J. Syst. Evol. Microbiol.">
        <title>The Global Catalogue of Microorganisms (GCM) 10K type strain sequencing project: providing services to taxonomists for standard genome sequencing and annotation.</title>
        <authorList>
            <consortium name="The Broad Institute Genomics Platform"/>
            <consortium name="The Broad Institute Genome Sequencing Center for Infectious Disease"/>
            <person name="Wu L."/>
            <person name="Ma J."/>
        </authorList>
    </citation>
    <scope>NUCLEOTIDE SEQUENCE [LARGE SCALE GENOMIC DNA]</scope>
    <source>
        <strain evidence="7">KCTC 42587</strain>
    </source>
</reference>
<evidence type="ECO:0000256" key="2">
    <source>
        <dbReference type="ARBA" id="ARBA00022692"/>
    </source>
</evidence>
<sequence>MQELDRIQIHFDSNNLWVLNTALAIVMFGVALGITTNDFKQIIKKPKLVFVGVLSQFILLPFLTYLFVLVSNPQPSIALGMIMVAACPGGNISNFITHLAQGNTALSVSLTAISSVLAIVMTPLNFEFYAGQYPPTAALLEQVSLQPADIISVIMLILGIPLVLGMFVRSQFPNVAITLAAWLKQCL</sequence>
<protein>
    <submittedName>
        <fullName evidence="6">Bile acid:sodium symporter family protein</fullName>
    </submittedName>
</protein>
<keyword evidence="2 5" id="KW-0812">Transmembrane</keyword>
<comment type="caution">
    <text evidence="6">The sequence shown here is derived from an EMBL/GenBank/DDBJ whole genome shotgun (WGS) entry which is preliminary data.</text>
</comment>
<name>A0ABW5KS67_9FLAO</name>
<feature type="transmembrane region" description="Helical" evidence="5">
    <location>
        <begin position="48"/>
        <end position="70"/>
    </location>
</feature>
<evidence type="ECO:0000256" key="1">
    <source>
        <dbReference type="ARBA" id="ARBA00004141"/>
    </source>
</evidence>
<dbReference type="InterPro" id="IPR002657">
    <property type="entry name" value="BilAc:Na_symport/Acr3"/>
</dbReference>
<dbReference type="RefSeq" id="WP_376891196.1">
    <property type="nucleotide sequence ID" value="NZ_JBHULS010000001.1"/>
</dbReference>
<evidence type="ECO:0000256" key="3">
    <source>
        <dbReference type="ARBA" id="ARBA00022989"/>
    </source>
</evidence>
<dbReference type="EMBL" id="JBHULS010000001">
    <property type="protein sequence ID" value="MFD2550422.1"/>
    <property type="molecule type" value="Genomic_DNA"/>
</dbReference>
<feature type="transmembrane region" description="Helical" evidence="5">
    <location>
        <begin position="76"/>
        <end position="96"/>
    </location>
</feature>
<evidence type="ECO:0000256" key="4">
    <source>
        <dbReference type="ARBA" id="ARBA00023136"/>
    </source>
</evidence>
<keyword evidence="7" id="KW-1185">Reference proteome</keyword>
<evidence type="ECO:0000313" key="7">
    <source>
        <dbReference type="Proteomes" id="UP001597472"/>
    </source>
</evidence>
<keyword evidence="3 5" id="KW-1133">Transmembrane helix</keyword>
<proteinExistence type="predicted"/>
<dbReference type="PANTHER" id="PTHR10361">
    <property type="entry name" value="SODIUM-BILE ACID COTRANSPORTER"/>
    <property type="match status" value="1"/>
</dbReference>